<reference evidence="2" key="1">
    <citation type="journal article" date="2019" name="Int. J. Syst. Evol. Microbiol.">
        <title>The Global Catalogue of Microorganisms (GCM) 10K type strain sequencing project: providing services to taxonomists for standard genome sequencing and annotation.</title>
        <authorList>
            <consortium name="The Broad Institute Genomics Platform"/>
            <consortium name="The Broad Institute Genome Sequencing Center for Infectious Disease"/>
            <person name="Wu L."/>
            <person name="Ma J."/>
        </authorList>
    </citation>
    <scope>NUCLEOTIDE SEQUENCE [LARGE SCALE GENOMIC DNA]</scope>
    <source>
        <strain evidence="2">KCTC 22814</strain>
    </source>
</reference>
<comment type="caution">
    <text evidence="1">The sequence shown here is derived from an EMBL/GenBank/DDBJ whole genome shotgun (WGS) entry which is preliminary data.</text>
</comment>
<gene>
    <name evidence="1" type="ORF">ACFS7Y_04165</name>
</gene>
<evidence type="ECO:0000313" key="1">
    <source>
        <dbReference type="EMBL" id="MFD2966566.1"/>
    </source>
</evidence>
<dbReference type="EMBL" id="JBHUPB010000003">
    <property type="protein sequence ID" value="MFD2966566.1"/>
    <property type="molecule type" value="Genomic_DNA"/>
</dbReference>
<name>A0ABW6BF03_9SPHI</name>
<keyword evidence="2" id="KW-1185">Reference proteome</keyword>
<proteinExistence type="predicted"/>
<accession>A0ABW6BF03</accession>
<dbReference type="InterPro" id="IPR026349">
    <property type="entry name" value="CHP04255"/>
</dbReference>
<dbReference type="RefSeq" id="WP_320184350.1">
    <property type="nucleotide sequence ID" value="NZ_CP138332.1"/>
</dbReference>
<sequence>MFPKSISPYRLRDAIVEVRYLSKLPLEILLGMFFTSLDESYKYQRRPVGPQSLPIDPSQQMQLVTGGNSLFYNDSIKFEFFPNSIVFNCLEEYLGWDKYFGEIKKVLHRIDKLAQFESYTRVGLRYISQYEGIDLRTVTKFEFSFGMPDVSSDNFQFRSEFDFGDSIRAVLGISNNLQVLGADNLAARLSTIDIDIIKPIDVHTLDNLLKEIELVHEKEKEVFFNMLQPDFLAQLHPVYQK</sequence>
<organism evidence="1 2">
    <name type="scientific">Sphingobacterium bambusae</name>
    <dbReference type="NCBI Taxonomy" id="662858"/>
    <lineage>
        <taxon>Bacteria</taxon>
        <taxon>Pseudomonadati</taxon>
        <taxon>Bacteroidota</taxon>
        <taxon>Sphingobacteriia</taxon>
        <taxon>Sphingobacteriales</taxon>
        <taxon>Sphingobacteriaceae</taxon>
        <taxon>Sphingobacterium</taxon>
    </lineage>
</organism>
<dbReference type="Proteomes" id="UP001597525">
    <property type="component" value="Unassembled WGS sequence"/>
</dbReference>
<dbReference type="NCBIfam" id="TIGR04255">
    <property type="entry name" value="sporadTIGR04255"/>
    <property type="match status" value="1"/>
</dbReference>
<protein>
    <submittedName>
        <fullName evidence="1">TIGR04255 family protein</fullName>
    </submittedName>
</protein>
<evidence type="ECO:0000313" key="2">
    <source>
        <dbReference type="Proteomes" id="UP001597525"/>
    </source>
</evidence>